<dbReference type="InterPro" id="IPR007577">
    <property type="entry name" value="GlycoTrfase_DXD_sugar-bd_CS"/>
</dbReference>
<feature type="non-terminal residue" evidence="3">
    <location>
        <position position="1"/>
    </location>
</feature>
<protein>
    <recommendedName>
        <fullName evidence="5">Nucleotide-diphospho-sugar transferase</fullName>
    </recommendedName>
</protein>
<dbReference type="Gene3D" id="3.90.550.20">
    <property type="match status" value="1"/>
</dbReference>
<gene>
    <name evidence="3" type="ORF">BD289DRAFT_348665</name>
</gene>
<dbReference type="InterPro" id="IPR029044">
    <property type="entry name" value="Nucleotide-diphossugar_trans"/>
</dbReference>
<sequence>FTLSFQSFLCVYAAYQYINPTTILLHTDYPQASIDRARTSGSLWTRKILTSFPNTLHINPVTPPTAAGPHNDIPLDHIEHKSDFVRMAQLALHGGVYLDWDVLTLRSPAPLLNAGFKAVVGRQVDGLLNNGCVLARRDAALVALLNRDMPFVFSGEWQAHSTELMTAVAERIAYVPGEVLILDHMAFAPTSWYRESATELFAEHETRRAGNKTKKNKNKKKAEEQVEDGEQGDEWEMDFSQTYFLHAFKADDIPKFEGIDVAYVLRRRSNYALAAWPLVMQAIQDGLIGETD</sequence>
<dbReference type="STRING" id="2025994.A0A2T3A3B1"/>
<accession>A0A2T3A3B1</accession>
<evidence type="ECO:0000256" key="2">
    <source>
        <dbReference type="SAM" id="MobiDB-lite"/>
    </source>
</evidence>
<dbReference type="Proteomes" id="UP000241462">
    <property type="component" value="Unassembled WGS sequence"/>
</dbReference>
<dbReference type="GO" id="GO:1901135">
    <property type="term" value="P:carbohydrate derivative metabolic process"/>
    <property type="evidence" value="ECO:0007669"/>
    <property type="project" value="UniProtKB-ARBA"/>
</dbReference>
<dbReference type="InParanoid" id="A0A2T3A3B1"/>
<evidence type="ECO:0008006" key="5">
    <source>
        <dbReference type="Google" id="ProtNLM"/>
    </source>
</evidence>
<comment type="similarity">
    <text evidence="1">Belongs to the glycosyltransferase 32 family.</text>
</comment>
<name>A0A2T3A3B1_9PEZI</name>
<dbReference type="Pfam" id="PF04488">
    <property type="entry name" value="Gly_transf_sug"/>
    <property type="match status" value="1"/>
</dbReference>
<dbReference type="EMBL" id="KZ678488">
    <property type="protein sequence ID" value="PSR82037.1"/>
    <property type="molecule type" value="Genomic_DNA"/>
</dbReference>
<reference evidence="3 4" key="1">
    <citation type="journal article" date="2018" name="Mycol. Prog.">
        <title>Coniella lustricola, a new species from submerged detritus.</title>
        <authorList>
            <person name="Raudabaugh D.B."/>
            <person name="Iturriaga T."/>
            <person name="Carver A."/>
            <person name="Mondo S."/>
            <person name="Pangilinan J."/>
            <person name="Lipzen A."/>
            <person name="He G."/>
            <person name="Amirebrahimi M."/>
            <person name="Grigoriev I.V."/>
            <person name="Miller A.N."/>
        </authorList>
    </citation>
    <scope>NUCLEOTIDE SEQUENCE [LARGE SCALE GENOMIC DNA]</scope>
    <source>
        <strain evidence="3 4">B22-T-1</strain>
    </source>
</reference>
<dbReference type="PANTHER" id="PTHR46830">
    <property type="entry name" value="TRANSFERASE, PUTATIVE-RELATED"/>
    <property type="match status" value="1"/>
</dbReference>
<dbReference type="OrthoDB" id="409543at2759"/>
<feature type="region of interest" description="Disordered" evidence="2">
    <location>
        <begin position="204"/>
        <end position="232"/>
    </location>
</feature>
<keyword evidence="4" id="KW-1185">Reference proteome</keyword>
<dbReference type="AlphaFoldDB" id="A0A2T3A3B1"/>
<proteinExistence type="inferred from homology"/>
<evidence type="ECO:0000313" key="3">
    <source>
        <dbReference type="EMBL" id="PSR82037.1"/>
    </source>
</evidence>
<evidence type="ECO:0000313" key="4">
    <source>
        <dbReference type="Proteomes" id="UP000241462"/>
    </source>
</evidence>
<feature type="compositionally biased region" description="Basic residues" evidence="2">
    <location>
        <begin position="209"/>
        <end position="220"/>
    </location>
</feature>
<dbReference type="PANTHER" id="PTHR46830:SF2">
    <property type="entry name" value="ALPHA-1,4-N-ACETYLGLUCOSAMINYLTRANSFERASE"/>
    <property type="match status" value="1"/>
</dbReference>
<evidence type="ECO:0000256" key="1">
    <source>
        <dbReference type="ARBA" id="ARBA00009003"/>
    </source>
</evidence>
<dbReference type="SUPFAM" id="SSF53448">
    <property type="entry name" value="Nucleotide-diphospho-sugar transferases"/>
    <property type="match status" value="1"/>
</dbReference>
<organism evidence="3 4">
    <name type="scientific">Coniella lustricola</name>
    <dbReference type="NCBI Taxonomy" id="2025994"/>
    <lineage>
        <taxon>Eukaryota</taxon>
        <taxon>Fungi</taxon>
        <taxon>Dikarya</taxon>
        <taxon>Ascomycota</taxon>
        <taxon>Pezizomycotina</taxon>
        <taxon>Sordariomycetes</taxon>
        <taxon>Sordariomycetidae</taxon>
        <taxon>Diaporthales</taxon>
        <taxon>Schizoparmaceae</taxon>
        <taxon>Coniella</taxon>
    </lineage>
</organism>
<feature type="non-terminal residue" evidence="3">
    <location>
        <position position="292"/>
    </location>
</feature>